<evidence type="ECO:0000313" key="2">
    <source>
        <dbReference type="EMBL" id="KAG7055201.1"/>
    </source>
</evidence>
<evidence type="ECO:0000313" key="3">
    <source>
        <dbReference type="Proteomes" id="UP000699042"/>
    </source>
</evidence>
<organism evidence="2 3">
    <name type="scientific">Colletotrichum scovillei</name>
    <dbReference type="NCBI Taxonomy" id="1209932"/>
    <lineage>
        <taxon>Eukaryota</taxon>
        <taxon>Fungi</taxon>
        <taxon>Dikarya</taxon>
        <taxon>Ascomycota</taxon>
        <taxon>Pezizomycotina</taxon>
        <taxon>Sordariomycetes</taxon>
        <taxon>Hypocreomycetidae</taxon>
        <taxon>Glomerellales</taxon>
        <taxon>Glomerellaceae</taxon>
        <taxon>Colletotrichum</taxon>
        <taxon>Colletotrichum acutatum species complex</taxon>
    </lineage>
</organism>
<name>A0A9P7RFQ2_9PEZI</name>
<dbReference type="AlphaFoldDB" id="A0A9P7RFQ2"/>
<evidence type="ECO:0000256" key="1">
    <source>
        <dbReference type="SAM" id="MobiDB-lite"/>
    </source>
</evidence>
<accession>A0A9P7RFQ2</accession>
<keyword evidence="3" id="KW-1185">Reference proteome</keyword>
<protein>
    <submittedName>
        <fullName evidence="2">Uncharacterized protein</fullName>
    </submittedName>
</protein>
<dbReference type="EMBL" id="JAESDN010000002">
    <property type="protein sequence ID" value="KAG7055201.1"/>
    <property type="molecule type" value="Genomic_DNA"/>
</dbReference>
<feature type="region of interest" description="Disordered" evidence="1">
    <location>
        <begin position="9"/>
        <end position="32"/>
    </location>
</feature>
<gene>
    <name evidence="2" type="ORF">JMJ77_007667</name>
</gene>
<feature type="non-terminal residue" evidence="2">
    <location>
        <position position="32"/>
    </location>
</feature>
<sequence>MVVYEVLKCPTGRRPKSSTNSQHFSTIQDSKT</sequence>
<comment type="caution">
    <text evidence="2">The sequence shown here is derived from an EMBL/GenBank/DDBJ whole genome shotgun (WGS) entry which is preliminary data.</text>
</comment>
<feature type="compositionally biased region" description="Polar residues" evidence="1">
    <location>
        <begin position="17"/>
        <end position="32"/>
    </location>
</feature>
<reference evidence="2" key="1">
    <citation type="submission" date="2021-05" db="EMBL/GenBank/DDBJ databases">
        <title>Comparative genomics of three Colletotrichum scovillei strains and genetic complementation revealed genes involved fungal growth and virulence on chili pepper.</title>
        <authorList>
            <person name="Hsieh D.-K."/>
            <person name="Chuang S.-C."/>
            <person name="Chen C.-Y."/>
            <person name="Chao Y.-T."/>
            <person name="Lu M.-Y.J."/>
            <person name="Lee M.-H."/>
            <person name="Shih M.-C."/>
        </authorList>
    </citation>
    <scope>NUCLEOTIDE SEQUENCE</scope>
    <source>
        <strain evidence="2">Coll-153</strain>
    </source>
</reference>
<proteinExistence type="predicted"/>
<dbReference type="Proteomes" id="UP000699042">
    <property type="component" value="Unassembled WGS sequence"/>
</dbReference>